<reference evidence="2" key="1">
    <citation type="submission" date="2024-01" db="EMBL/GenBank/DDBJ databases">
        <authorList>
            <person name="Webb A."/>
        </authorList>
    </citation>
    <scope>NUCLEOTIDE SEQUENCE</scope>
    <source>
        <strain evidence="2">Pm1</strain>
    </source>
</reference>
<evidence type="ECO:0000259" key="1">
    <source>
        <dbReference type="Pfam" id="PF07727"/>
    </source>
</evidence>
<dbReference type="Pfam" id="PF07727">
    <property type="entry name" value="RVT_2"/>
    <property type="match status" value="1"/>
</dbReference>
<comment type="caution">
    <text evidence="2">The sequence shown here is derived from an EMBL/GenBank/DDBJ whole genome shotgun (WGS) entry which is preliminary data.</text>
</comment>
<dbReference type="PANTHER" id="PTHR11439:SF440">
    <property type="entry name" value="INTEGRASE CATALYTIC DOMAIN-CONTAINING PROTEIN"/>
    <property type="match status" value="1"/>
</dbReference>
<gene>
    <name evidence="2" type="ORF">PM001_LOCUS33307</name>
</gene>
<name>A0AAV1VPD8_9STRA</name>
<dbReference type="AlphaFoldDB" id="A0AAV1VPD8"/>
<dbReference type="InterPro" id="IPR013103">
    <property type="entry name" value="RVT_2"/>
</dbReference>
<dbReference type="PANTHER" id="PTHR11439">
    <property type="entry name" value="GAG-POL-RELATED RETROTRANSPOSON"/>
    <property type="match status" value="1"/>
</dbReference>
<evidence type="ECO:0000313" key="3">
    <source>
        <dbReference type="Proteomes" id="UP001162060"/>
    </source>
</evidence>
<dbReference type="EMBL" id="CAKLBY020000393">
    <property type="protein sequence ID" value="CAK7948157.1"/>
    <property type="molecule type" value="Genomic_DNA"/>
</dbReference>
<feature type="domain" description="Reverse transcriptase Ty1/copia-type" evidence="1">
    <location>
        <begin position="59"/>
        <end position="282"/>
    </location>
</feature>
<dbReference type="Proteomes" id="UP001162060">
    <property type="component" value="Unassembled WGS sequence"/>
</dbReference>
<evidence type="ECO:0000313" key="2">
    <source>
        <dbReference type="EMBL" id="CAK7948157.1"/>
    </source>
</evidence>
<dbReference type="CDD" id="cd09272">
    <property type="entry name" value="RNase_HI_RT_Ty1"/>
    <property type="match status" value="1"/>
</dbReference>
<accession>A0AAV1VPD8</accession>
<organism evidence="2 3">
    <name type="scientific">Peronospora matthiolae</name>
    <dbReference type="NCBI Taxonomy" id="2874970"/>
    <lineage>
        <taxon>Eukaryota</taxon>
        <taxon>Sar</taxon>
        <taxon>Stramenopiles</taxon>
        <taxon>Oomycota</taxon>
        <taxon>Peronosporomycetes</taxon>
        <taxon>Peronosporales</taxon>
        <taxon>Peronosporaceae</taxon>
        <taxon>Peronospora</taxon>
    </lineage>
</organism>
<proteinExistence type="predicted"/>
<protein>
    <recommendedName>
        <fullName evidence="1">Reverse transcriptase Ty1/copia-type domain-containing protein</fullName>
    </recommendedName>
</protein>
<sequence>MAKADISVDSCDVLNAVIEQDPKHFGEAMKSKHHNQSQVAMTEELDALKANDTDANGDIERYKDRLVVCGNEKVFGVDYTLTFAAVIDLGRVRLILVPLRRWKVPARHDDVPNAYVNAEKEEHLDIYMKVPKGMTVKEKEIKDLNAKTPNDLALLLKKSLYGLKQAGRLWSKLLYSKLQQSGYQQCTTDMCLYFKYKGKTCTVVGVYEDDLLVAGTEQSAVYDFLEDMTSLSIKDLGIVNKFLGLRNELDNSNGYVLDQEPTIDLLLKDFGMESCNGVRTPIGDECNMDDGEDAEYLPARGAKGDPSVKFFQSLVDCLLWIARCTRPDICFAVHKTIRQTHKPTLKDWKTAKRIMRYLKMSKNLKLHLDGAGHVSEDVRVECWSDVDFAASKADRKSISGCVLTVDSAVVMWLCKKQSGVSLSTMETELILIRKLVGSCLA</sequence>